<sequence length="492" mass="55782">MVIRLLILCLALWLGGCDAPTGQKAIRFALATVPSGLDPRHATDAMSERINRLLYARLVDFDEQFRPVPSLARWERLGPLHYRFFLRKQGRTFHDGTRLEAKDVAATYRSILDPDMASPHYGTLKLIQRIEVINPDTLDFFLDRPAPLFPGWMTVGIVPKAAIEADQPLHHQPIGSGPFQFVAWPEAGRLELERISDGQHIVFEQVHDPTMRVLKLLRGEVDLLQNDLPPELLDWLEDQQGIQIARRPGSNFSYLGFQMQDSATGKLAVRRAVALAIDRDAIIHYVFRGAARKASALLPPEHWAGTELPLIERDLPQARELLRKAGYGKKNPLRLVYKTSSDPFRIRLATILQQQLAEAGIRVTVSSYDWGTFFGDIKAGRFQLYSLAWVGIKSPDIFRYAFHSDALPPAGANRGRFTDAQVDKLIDAAMQQTNPQQQAELYQQLQRRLLEQLPYVPLWFESQYFVARDEITGYRLAADGNFDALEQVVKQP</sequence>
<dbReference type="PIRSF" id="PIRSF002741">
    <property type="entry name" value="MppA"/>
    <property type="match status" value="1"/>
</dbReference>
<evidence type="ECO:0000259" key="5">
    <source>
        <dbReference type="Pfam" id="PF00496"/>
    </source>
</evidence>
<evidence type="ECO:0000256" key="2">
    <source>
        <dbReference type="ARBA" id="ARBA00005695"/>
    </source>
</evidence>
<dbReference type="GO" id="GO:0030313">
    <property type="term" value="C:cell envelope"/>
    <property type="evidence" value="ECO:0007669"/>
    <property type="project" value="UniProtKB-SubCell"/>
</dbReference>
<dbReference type="GO" id="GO:0015833">
    <property type="term" value="P:peptide transport"/>
    <property type="evidence" value="ECO:0007669"/>
    <property type="project" value="TreeGrafter"/>
</dbReference>
<dbReference type="EMBL" id="UOFM01000080">
    <property type="protein sequence ID" value="VAW73953.1"/>
    <property type="molecule type" value="Genomic_DNA"/>
</dbReference>
<dbReference type="PANTHER" id="PTHR30290:SF10">
    <property type="entry name" value="PERIPLASMIC OLIGOPEPTIDE-BINDING PROTEIN-RELATED"/>
    <property type="match status" value="1"/>
</dbReference>
<dbReference type="Gene3D" id="3.40.190.10">
    <property type="entry name" value="Periplasmic binding protein-like II"/>
    <property type="match status" value="1"/>
</dbReference>
<keyword evidence="4" id="KW-0732">Signal</keyword>
<dbReference type="Gene3D" id="3.10.105.10">
    <property type="entry name" value="Dipeptide-binding Protein, Domain 3"/>
    <property type="match status" value="1"/>
</dbReference>
<keyword evidence="3" id="KW-0813">Transport</keyword>
<gene>
    <name evidence="6" type="ORF">MNBD_GAMMA14-1420</name>
</gene>
<evidence type="ECO:0000313" key="6">
    <source>
        <dbReference type="EMBL" id="VAW73953.1"/>
    </source>
</evidence>
<organism evidence="6">
    <name type="scientific">hydrothermal vent metagenome</name>
    <dbReference type="NCBI Taxonomy" id="652676"/>
    <lineage>
        <taxon>unclassified sequences</taxon>
        <taxon>metagenomes</taxon>
        <taxon>ecological metagenomes</taxon>
    </lineage>
</organism>
<dbReference type="AlphaFoldDB" id="A0A3B0YCB7"/>
<accession>A0A3B0YCB7</accession>
<dbReference type="Pfam" id="PF00496">
    <property type="entry name" value="SBP_bac_5"/>
    <property type="match status" value="1"/>
</dbReference>
<evidence type="ECO:0000256" key="3">
    <source>
        <dbReference type="ARBA" id="ARBA00022448"/>
    </source>
</evidence>
<dbReference type="InterPro" id="IPR030678">
    <property type="entry name" value="Peptide/Ni-bd"/>
</dbReference>
<comment type="similarity">
    <text evidence="2">Belongs to the bacterial solute-binding protein 5 family.</text>
</comment>
<evidence type="ECO:0000256" key="1">
    <source>
        <dbReference type="ARBA" id="ARBA00004196"/>
    </source>
</evidence>
<feature type="domain" description="Solute-binding protein family 5" evidence="5">
    <location>
        <begin position="76"/>
        <end position="400"/>
    </location>
</feature>
<dbReference type="PANTHER" id="PTHR30290">
    <property type="entry name" value="PERIPLASMIC BINDING COMPONENT OF ABC TRANSPORTER"/>
    <property type="match status" value="1"/>
</dbReference>
<reference evidence="6" key="1">
    <citation type="submission" date="2018-06" db="EMBL/GenBank/DDBJ databases">
        <authorList>
            <person name="Zhirakovskaya E."/>
        </authorList>
    </citation>
    <scope>NUCLEOTIDE SEQUENCE</scope>
</reference>
<protein>
    <submittedName>
        <fullName evidence="6">Dipeptide-binding ABC transporter, periplasmic substrate-binding component (TC 3.A.1.5.2)</fullName>
    </submittedName>
</protein>
<dbReference type="GO" id="GO:0043190">
    <property type="term" value="C:ATP-binding cassette (ABC) transporter complex"/>
    <property type="evidence" value="ECO:0007669"/>
    <property type="project" value="InterPro"/>
</dbReference>
<name>A0A3B0YCB7_9ZZZZ</name>
<dbReference type="CDD" id="cd00995">
    <property type="entry name" value="PBP2_NikA_DppA_OppA_like"/>
    <property type="match status" value="1"/>
</dbReference>
<dbReference type="Gene3D" id="3.90.76.10">
    <property type="entry name" value="Dipeptide-binding Protein, Domain 1"/>
    <property type="match status" value="1"/>
</dbReference>
<comment type="subcellular location">
    <subcellularLocation>
        <location evidence="1">Cell envelope</location>
    </subcellularLocation>
</comment>
<dbReference type="PROSITE" id="PS51257">
    <property type="entry name" value="PROKAR_LIPOPROTEIN"/>
    <property type="match status" value="1"/>
</dbReference>
<dbReference type="InterPro" id="IPR000914">
    <property type="entry name" value="SBP_5_dom"/>
</dbReference>
<dbReference type="GO" id="GO:1904680">
    <property type="term" value="F:peptide transmembrane transporter activity"/>
    <property type="evidence" value="ECO:0007669"/>
    <property type="project" value="TreeGrafter"/>
</dbReference>
<dbReference type="GO" id="GO:0042597">
    <property type="term" value="C:periplasmic space"/>
    <property type="evidence" value="ECO:0007669"/>
    <property type="project" value="UniProtKB-ARBA"/>
</dbReference>
<dbReference type="SUPFAM" id="SSF53850">
    <property type="entry name" value="Periplasmic binding protein-like II"/>
    <property type="match status" value="1"/>
</dbReference>
<proteinExistence type="inferred from homology"/>
<dbReference type="InterPro" id="IPR039424">
    <property type="entry name" value="SBP_5"/>
</dbReference>
<evidence type="ECO:0000256" key="4">
    <source>
        <dbReference type="ARBA" id="ARBA00022729"/>
    </source>
</evidence>